<keyword evidence="4" id="KW-1003">Cell membrane</keyword>
<evidence type="ECO:0000256" key="6">
    <source>
        <dbReference type="ARBA" id="ARBA00022741"/>
    </source>
</evidence>
<dbReference type="PROSITE" id="PS50893">
    <property type="entry name" value="ABC_TRANSPORTER_2"/>
    <property type="match status" value="1"/>
</dbReference>
<dbReference type="STRING" id="1429083.GCA_001885685_02867"/>
<dbReference type="Proteomes" id="UP000185766">
    <property type="component" value="Unassembled WGS sequence"/>
</dbReference>
<dbReference type="EMBL" id="FOAS01000002">
    <property type="protein sequence ID" value="SEK34668.1"/>
    <property type="molecule type" value="Genomic_DNA"/>
</dbReference>
<dbReference type="GO" id="GO:0005524">
    <property type="term" value="F:ATP binding"/>
    <property type="evidence" value="ECO:0007669"/>
    <property type="project" value="UniProtKB-KW"/>
</dbReference>
<dbReference type="PANTHER" id="PTHR42771:SF2">
    <property type="entry name" value="IRON(3+)-HYDROXAMATE IMPORT ATP-BINDING PROTEIN FHUC"/>
    <property type="match status" value="1"/>
</dbReference>
<dbReference type="InterPro" id="IPR027417">
    <property type="entry name" value="P-loop_NTPase"/>
</dbReference>
<comment type="subcellular location">
    <subcellularLocation>
        <location evidence="1">Cell membrane</location>
        <topology evidence="1">Peripheral membrane protein</topology>
    </subcellularLocation>
</comment>
<keyword evidence="3" id="KW-0813">Transport</keyword>
<dbReference type="InterPro" id="IPR003593">
    <property type="entry name" value="AAA+_ATPase"/>
</dbReference>
<evidence type="ECO:0000313" key="13">
    <source>
        <dbReference type="Proteomes" id="UP000185766"/>
    </source>
</evidence>
<dbReference type="Gene3D" id="3.40.50.300">
    <property type="entry name" value="P-loop containing nucleotide triphosphate hydrolases"/>
    <property type="match status" value="1"/>
</dbReference>
<keyword evidence="13" id="KW-1185">Reference proteome</keyword>
<accession>A0A1H7G958</accession>
<evidence type="ECO:0000256" key="10">
    <source>
        <dbReference type="ARBA" id="ARBA00023136"/>
    </source>
</evidence>
<keyword evidence="7 12" id="KW-0067">ATP-binding</keyword>
<dbReference type="RefSeq" id="WP_074864448.1">
    <property type="nucleotide sequence ID" value="NZ_FOAS01000002.1"/>
</dbReference>
<dbReference type="SMART" id="SM00382">
    <property type="entry name" value="AAA"/>
    <property type="match status" value="1"/>
</dbReference>
<reference evidence="12 13" key="1">
    <citation type="submission" date="2016-10" db="EMBL/GenBank/DDBJ databases">
        <authorList>
            <person name="de Groot N.N."/>
        </authorList>
    </citation>
    <scope>NUCLEOTIDE SEQUENCE [LARGE SCALE GENOMIC DNA]</scope>
    <source>
        <strain evidence="12 13">JCM 19513</strain>
    </source>
</reference>
<name>A0A1H7G958_9GAMM</name>
<dbReference type="AlphaFoldDB" id="A0A1H7G958"/>
<dbReference type="GO" id="GO:0006826">
    <property type="term" value="P:iron ion transport"/>
    <property type="evidence" value="ECO:0007669"/>
    <property type="project" value="UniProtKB-KW"/>
</dbReference>
<organism evidence="12 13">
    <name type="scientific">Atopomonas hussainii</name>
    <dbReference type="NCBI Taxonomy" id="1429083"/>
    <lineage>
        <taxon>Bacteria</taxon>
        <taxon>Pseudomonadati</taxon>
        <taxon>Pseudomonadota</taxon>
        <taxon>Gammaproteobacteria</taxon>
        <taxon>Pseudomonadales</taxon>
        <taxon>Pseudomonadaceae</taxon>
        <taxon>Atopomonas</taxon>
    </lineage>
</organism>
<keyword evidence="5" id="KW-0410">Iron transport</keyword>
<evidence type="ECO:0000256" key="5">
    <source>
        <dbReference type="ARBA" id="ARBA00022496"/>
    </source>
</evidence>
<dbReference type="FunFam" id="3.40.50.300:FF:000134">
    <property type="entry name" value="Iron-enterobactin ABC transporter ATP-binding protein"/>
    <property type="match status" value="1"/>
</dbReference>
<dbReference type="InterPro" id="IPR003439">
    <property type="entry name" value="ABC_transporter-like_ATP-bd"/>
</dbReference>
<keyword evidence="6" id="KW-0547">Nucleotide-binding</keyword>
<dbReference type="GO" id="GO:0005886">
    <property type="term" value="C:plasma membrane"/>
    <property type="evidence" value="ECO:0007669"/>
    <property type="project" value="UniProtKB-SubCell"/>
</dbReference>
<sequence>MFELDKVTFRAGSRTLLAPLSLQLKPGCITGLLGHNGSGKSTLLKLLARQHSPSSGDIRYQEQRLANWSARAFARQVAYLPQHPPLTDGLTVRELVALGRYPWHGPLGRFSHDDQQHVEQAIERTGLSSLSHAAVNYLSGGERQRAWLAMLLAQNSRFMLLDEPTSALDVAHQLQVLQLIRQLCDELQLGVIIVLHDVNLASRICDDIIALRQGQLVFQGTPADLLQPAQLTALYGVPMQTLFAPGSALPLAFIE</sequence>
<keyword evidence="10" id="KW-0472">Membrane</keyword>
<protein>
    <submittedName>
        <fullName evidence="12">Iron complex transport system ATP-binding protein</fullName>
    </submittedName>
</protein>
<dbReference type="PROSITE" id="PS00211">
    <property type="entry name" value="ABC_TRANSPORTER_1"/>
    <property type="match status" value="1"/>
</dbReference>
<feature type="domain" description="ABC transporter" evidence="11">
    <location>
        <begin position="2"/>
        <end position="238"/>
    </location>
</feature>
<evidence type="ECO:0000313" key="12">
    <source>
        <dbReference type="EMBL" id="SEK34668.1"/>
    </source>
</evidence>
<dbReference type="PANTHER" id="PTHR42771">
    <property type="entry name" value="IRON(3+)-HYDROXAMATE IMPORT ATP-BINDING PROTEIN FHUC"/>
    <property type="match status" value="1"/>
</dbReference>
<keyword evidence="8" id="KW-0408">Iron</keyword>
<evidence type="ECO:0000256" key="7">
    <source>
        <dbReference type="ARBA" id="ARBA00022840"/>
    </source>
</evidence>
<proteinExistence type="inferred from homology"/>
<evidence type="ECO:0000256" key="1">
    <source>
        <dbReference type="ARBA" id="ARBA00004202"/>
    </source>
</evidence>
<evidence type="ECO:0000256" key="3">
    <source>
        <dbReference type="ARBA" id="ARBA00022448"/>
    </source>
</evidence>
<evidence type="ECO:0000259" key="11">
    <source>
        <dbReference type="PROSITE" id="PS50893"/>
    </source>
</evidence>
<keyword evidence="9" id="KW-0406">Ion transport</keyword>
<comment type="similarity">
    <text evidence="2">Belongs to the ABC transporter superfamily.</text>
</comment>
<dbReference type="InterPro" id="IPR051535">
    <property type="entry name" value="Siderophore_ABC-ATPase"/>
</dbReference>
<dbReference type="CDD" id="cd03214">
    <property type="entry name" value="ABC_Iron-Siderophores_B12_Hemin"/>
    <property type="match status" value="1"/>
</dbReference>
<evidence type="ECO:0000256" key="8">
    <source>
        <dbReference type="ARBA" id="ARBA00023004"/>
    </source>
</evidence>
<evidence type="ECO:0000256" key="9">
    <source>
        <dbReference type="ARBA" id="ARBA00023065"/>
    </source>
</evidence>
<dbReference type="GO" id="GO:0016887">
    <property type="term" value="F:ATP hydrolysis activity"/>
    <property type="evidence" value="ECO:0007669"/>
    <property type="project" value="InterPro"/>
</dbReference>
<dbReference type="Pfam" id="PF00005">
    <property type="entry name" value="ABC_tran"/>
    <property type="match status" value="1"/>
</dbReference>
<dbReference type="SUPFAM" id="SSF52540">
    <property type="entry name" value="P-loop containing nucleoside triphosphate hydrolases"/>
    <property type="match status" value="1"/>
</dbReference>
<gene>
    <name evidence="12" type="ORF">SAMN05216214_10213</name>
</gene>
<evidence type="ECO:0000256" key="4">
    <source>
        <dbReference type="ARBA" id="ARBA00022475"/>
    </source>
</evidence>
<evidence type="ECO:0000256" key="2">
    <source>
        <dbReference type="ARBA" id="ARBA00005417"/>
    </source>
</evidence>
<dbReference type="InterPro" id="IPR017871">
    <property type="entry name" value="ABC_transporter-like_CS"/>
</dbReference>